<dbReference type="InterPro" id="IPR036052">
    <property type="entry name" value="TrpB-like_PALP_sf"/>
</dbReference>
<dbReference type="Gene3D" id="3.40.50.1100">
    <property type="match status" value="2"/>
</dbReference>
<dbReference type="RefSeq" id="WP_274687473.1">
    <property type="nucleotide sequence ID" value="NZ_JAPMOU010000003.1"/>
</dbReference>
<dbReference type="InterPro" id="IPR050214">
    <property type="entry name" value="Cys_Synth/Cystath_Beta-Synth"/>
</dbReference>
<evidence type="ECO:0000256" key="1">
    <source>
        <dbReference type="ARBA" id="ARBA00001933"/>
    </source>
</evidence>
<proteinExistence type="predicted"/>
<sequence>MELLDLVGNTPLINLSYFSPDKKNIFLYAKAEWVNPGGSLKDRPVKSMLLHALNSGQLPENKVILDSSSGNAGISYAMLGRAINRHVCIVIPGNASDERKSRLKAHGAELIETDPLEGYDKALHHVRSVYQQSPDQFFFCNQYANPYNVEAHYQGTGCEIINQVKHPITYFIGGVGTGGSLTGIACRLKEIYPTVKICAVLPERWPGIEGLKPLGELTDIVPDIFQQQLVDEWIPISADEAKEYCYALSHQGYFVGQSSGAYLAASIKIMKQVSAGVFVTLLNDLGERYFSAGLWS</sequence>
<accession>A0ABT5U419</accession>
<dbReference type="CDD" id="cd01561">
    <property type="entry name" value="CBS_like"/>
    <property type="match status" value="1"/>
</dbReference>
<dbReference type="EC" id="2.5.1.47" evidence="3"/>
<organism evidence="7 8">
    <name type="scientific">Spartinivicinus poritis</name>
    <dbReference type="NCBI Taxonomy" id="2994640"/>
    <lineage>
        <taxon>Bacteria</taxon>
        <taxon>Pseudomonadati</taxon>
        <taxon>Pseudomonadota</taxon>
        <taxon>Gammaproteobacteria</taxon>
        <taxon>Oceanospirillales</taxon>
        <taxon>Zooshikellaceae</taxon>
        <taxon>Spartinivicinus</taxon>
    </lineage>
</organism>
<comment type="pathway">
    <text evidence="2">Amino-acid biosynthesis; L-cysteine biosynthesis; L-cysteine from L-serine: step 2/2.</text>
</comment>
<comment type="catalytic activity">
    <reaction evidence="5">
        <text>O-acetyl-L-serine + hydrogen sulfide = L-cysteine + acetate</text>
        <dbReference type="Rhea" id="RHEA:14829"/>
        <dbReference type="ChEBI" id="CHEBI:29919"/>
        <dbReference type="ChEBI" id="CHEBI:30089"/>
        <dbReference type="ChEBI" id="CHEBI:35235"/>
        <dbReference type="ChEBI" id="CHEBI:58340"/>
        <dbReference type="EC" id="2.5.1.47"/>
    </reaction>
</comment>
<reference evidence="7 8" key="1">
    <citation type="submission" date="2022-11" db="EMBL/GenBank/DDBJ databases">
        <title>Spartinivicinus poritis sp. nov., isolated from scleractinian coral Porites lutea.</title>
        <authorList>
            <person name="Zhang G."/>
            <person name="Cai L."/>
            <person name="Wei Q."/>
        </authorList>
    </citation>
    <scope>NUCLEOTIDE SEQUENCE [LARGE SCALE GENOMIC DNA]</scope>
    <source>
        <strain evidence="7 8">A2-2</strain>
    </source>
</reference>
<evidence type="ECO:0000313" key="7">
    <source>
        <dbReference type="EMBL" id="MDE1461106.1"/>
    </source>
</evidence>
<dbReference type="SUPFAM" id="SSF53686">
    <property type="entry name" value="Tryptophan synthase beta subunit-like PLP-dependent enzymes"/>
    <property type="match status" value="1"/>
</dbReference>
<keyword evidence="8" id="KW-1185">Reference proteome</keyword>
<comment type="cofactor">
    <cofactor evidence="1">
        <name>pyridoxal 5'-phosphate</name>
        <dbReference type="ChEBI" id="CHEBI:597326"/>
    </cofactor>
</comment>
<dbReference type="Proteomes" id="UP001528823">
    <property type="component" value="Unassembled WGS sequence"/>
</dbReference>
<evidence type="ECO:0000259" key="6">
    <source>
        <dbReference type="Pfam" id="PF00291"/>
    </source>
</evidence>
<evidence type="ECO:0000256" key="2">
    <source>
        <dbReference type="ARBA" id="ARBA00004962"/>
    </source>
</evidence>
<name>A0ABT5U419_9GAMM</name>
<keyword evidence="4" id="KW-0663">Pyridoxal phosphate</keyword>
<dbReference type="InterPro" id="IPR001926">
    <property type="entry name" value="TrpB-like_PALP"/>
</dbReference>
<dbReference type="Pfam" id="PF00291">
    <property type="entry name" value="PALP"/>
    <property type="match status" value="1"/>
</dbReference>
<evidence type="ECO:0000256" key="4">
    <source>
        <dbReference type="ARBA" id="ARBA00022898"/>
    </source>
</evidence>
<comment type="caution">
    <text evidence="7">The sequence shown here is derived from an EMBL/GenBank/DDBJ whole genome shotgun (WGS) entry which is preliminary data.</text>
</comment>
<dbReference type="EMBL" id="JAPMOU010000003">
    <property type="protein sequence ID" value="MDE1461106.1"/>
    <property type="molecule type" value="Genomic_DNA"/>
</dbReference>
<protein>
    <recommendedName>
        <fullName evidence="3">cysteine synthase</fullName>
        <ecNumber evidence="3">2.5.1.47</ecNumber>
    </recommendedName>
</protein>
<evidence type="ECO:0000256" key="3">
    <source>
        <dbReference type="ARBA" id="ARBA00012681"/>
    </source>
</evidence>
<feature type="domain" description="Tryptophan synthase beta chain-like PALP" evidence="6">
    <location>
        <begin position="5"/>
        <end position="283"/>
    </location>
</feature>
<dbReference type="PANTHER" id="PTHR10314">
    <property type="entry name" value="CYSTATHIONINE BETA-SYNTHASE"/>
    <property type="match status" value="1"/>
</dbReference>
<gene>
    <name evidence="7" type="ORF">ORQ98_03930</name>
</gene>
<evidence type="ECO:0000313" key="8">
    <source>
        <dbReference type="Proteomes" id="UP001528823"/>
    </source>
</evidence>
<evidence type="ECO:0000256" key="5">
    <source>
        <dbReference type="ARBA" id="ARBA00047931"/>
    </source>
</evidence>